<keyword evidence="7" id="KW-1015">Disulfide bond</keyword>
<evidence type="ECO:0000256" key="2">
    <source>
        <dbReference type="ARBA" id="ARBA00022487"/>
    </source>
</evidence>
<dbReference type="Gene3D" id="3.40.50.1820">
    <property type="entry name" value="alpha/beta hydrolase"/>
    <property type="match status" value="1"/>
</dbReference>
<evidence type="ECO:0000313" key="9">
    <source>
        <dbReference type="EMBL" id="OAK56872.1"/>
    </source>
</evidence>
<name>A0A177YMP4_9NOCA</name>
<evidence type="ECO:0000313" key="10">
    <source>
        <dbReference type="Proteomes" id="UP000077519"/>
    </source>
</evidence>
<evidence type="ECO:0008006" key="11">
    <source>
        <dbReference type="Google" id="ProtNLM"/>
    </source>
</evidence>
<feature type="region of interest" description="Disordered" evidence="8">
    <location>
        <begin position="522"/>
        <end position="541"/>
    </location>
</feature>
<keyword evidence="4" id="KW-0732">Signal</keyword>
<dbReference type="PANTHER" id="PTHR33938:SF15">
    <property type="entry name" value="FERULOYL ESTERASE B-RELATED"/>
    <property type="match status" value="1"/>
</dbReference>
<proteinExistence type="inferred from homology"/>
<evidence type="ECO:0000256" key="8">
    <source>
        <dbReference type="SAM" id="MobiDB-lite"/>
    </source>
</evidence>
<gene>
    <name evidence="9" type="ORF">A3K89_14710</name>
</gene>
<dbReference type="Proteomes" id="UP000077519">
    <property type="component" value="Unassembled WGS sequence"/>
</dbReference>
<keyword evidence="2" id="KW-0719">Serine esterase</keyword>
<reference evidence="9 10" key="1">
    <citation type="submission" date="2016-03" db="EMBL/GenBank/DDBJ databases">
        <title>Genome sequence of Rhodococcus kyotonensis KB10.</title>
        <authorList>
            <person name="Jeong H."/>
            <person name="Hong C.E."/>
            <person name="Jo S.H."/>
            <person name="Park J.M."/>
        </authorList>
    </citation>
    <scope>NUCLEOTIDE SEQUENCE [LARGE SCALE GENOMIC DNA]</scope>
    <source>
        <strain evidence="9 10">KB10</strain>
    </source>
</reference>
<feature type="compositionally biased region" description="Low complexity" evidence="8">
    <location>
        <begin position="127"/>
        <end position="146"/>
    </location>
</feature>
<keyword evidence="3" id="KW-0479">Metal-binding</keyword>
<organism evidence="9 10">
    <name type="scientific">Rhodococcoides kyotonense</name>
    <dbReference type="NCBI Taxonomy" id="398843"/>
    <lineage>
        <taxon>Bacteria</taxon>
        <taxon>Bacillati</taxon>
        <taxon>Actinomycetota</taxon>
        <taxon>Actinomycetes</taxon>
        <taxon>Mycobacteriales</taxon>
        <taxon>Nocardiaceae</taxon>
        <taxon>Rhodococcoides</taxon>
    </lineage>
</organism>
<evidence type="ECO:0000256" key="7">
    <source>
        <dbReference type="ARBA" id="ARBA00023157"/>
    </source>
</evidence>
<keyword evidence="6" id="KW-0106">Calcium</keyword>
<keyword evidence="5" id="KW-0378">Hydrolase</keyword>
<evidence type="ECO:0000256" key="3">
    <source>
        <dbReference type="ARBA" id="ARBA00022723"/>
    </source>
</evidence>
<feature type="region of interest" description="Disordered" evidence="8">
    <location>
        <begin position="127"/>
        <end position="149"/>
    </location>
</feature>
<accession>A0A177YMP4</accession>
<dbReference type="GO" id="GO:0052689">
    <property type="term" value="F:carboxylic ester hydrolase activity"/>
    <property type="evidence" value="ECO:0007669"/>
    <property type="project" value="UniProtKB-KW"/>
</dbReference>
<dbReference type="Pfam" id="PF07519">
    <property type="entry name" value="Tannase"/>
    <property type="match status" value="1"/>
</dbReference>
<dbReference type="GO" id="GO:0046872">
    <property type="term" value="F:metal ion binding"/>
    <property type="evidence" value="ECO:0007669"/>
    <property type="project" value="UniProtKB-KW"/>
</dbReference>
<dbReference type="EMBL" id="LVHI01000002">
    <property type="protein sequence ID" value="OAK56872.1"/>
    <property type="molecule type" value="Genomic_DNA"/>
</dbReference>
<keyword evidence="10" id="KW-1185">Reference proteome</keyword>
<dbReference type="SUPFAM" id="SSF53474">
    <property type="entry name" value="alpha/beta-Hydrolases"/>
    <property type="match status" value="1"/>
</dbReference>
<dbReference type="InterPro" id="IPR029058">
    <property type="entry name" value="AB_hydrolase_fold"/>
</dbReference>
<comment type="caution">
    <text evidence="9">The sequence shown here is derived from an EMBL/GenBank/DDBJ whole genome shotgun (WGS) entry which is preliminary data.</text>
</comment>
<evidence type="ECO:0000256" key="1">
    <source>
        <dbReference type="ARBA" id="ARBA00006249"/>
    </source>
</evidence>
<dbReference type="PANTHER" id="PTHR33938">
    <property type="entry name" value="FERULOYL ESTERASE B-RELATED"/>
    <property type="match status" value="1"/>
</dbReference>
<evidence type="ECO:0000256" key="6">
    <source>
        <dbReference type="ARBA" id="ARBA00022837"/>
    </source>
</evidence>
<sequence>MTVVTVAVVALTSACANGSNESSGATTPTTQRVVSDAVASCTALSGFELDASRIALPTSGAHLTEATIAKSPVEERDYCQVTGAIDAVDPAAPPIRFQVNLPVEWNGTTVQMGGGGYNGTVVTGLDNVPGTGDADPDASDASPSTDVPLPPIDQGYVTFGSDGGTDVGENAPGSFALNPTALANYAGESVKRTRDAAIAVVEQFYGSTPDLQFHVGGSKGGHESLVAAQRYPDDYDGVIAYYPAAQNQAFVAGWSGMVDVAYDVPGNYLDPEHRQFVTDAVIGACDDLDGIEDGIVSDVRGCSESFDVSTLLCDSTSTPCLTPAQADEITFASEPQRLPYPLANGVDTVGPYPVLAGADLSIWMTDEDTSNYDRFVEGVQKYFIAQDSTENPVEFDYMKYRDRVEAFSQQFDATSTDLDSFVDKGGKLILVQGDTDMLVPQQATSNYYENLVSKYGRSDLDQSVKYYTVPGYGHGNGEFDLVWDSLGALQTWVADGVAPTEQIARENGDRARPLCEYPGWPRYTGTGPANEAGSFECATTP</sequence>
<comment type="similarity">
    <text evidence="1">Belongs to the tannase family.</text>
</comment>
<evidence type="ECO:0000256" key="4">
    <source>
        <dbReference type="ARBA" id="ARBA00022729"/>
    </source>
</evidence>
<evidence type="ECO:0000256" key="5">
    <source>
        <dbReference type="ARBA" id="ARBA00022801"/>
    </source>
</evidence>
<dbReference type="AlphaFoldDB" id="A0A177YMP4"/>
<protein>
    <recommendedName>
        <fullName evidence="11">Feruloyl esterase</fullName>
    </recommendedName>
</protein>
<dbReference type="InterPro" id="IPR011118">
    <property type="entry name" value="Tannase/feruloyl_esterase"/>
</dbReference>